<dbReference type="SUPFAM" id="SSF48452">
    <property type="entry name" value="TPR-like"/>
    <property type="match status" value="1"/>
</dbReference>
<dbReference type="OrthoDB" id="1917168at2759"/>
<evidence type="ECO:0000313" key="3">
    <source>
        <dbReference type="EMBL" id="KAF7142448.1"/>
    </source>
</evidence>
<dbReference type="PANTHER" id="PTHR47926">
    <property type="entry name" value="PENTATRICOPEPTIDE REPEAT-CONTAINING PROTEIN"/>
    <property type="match status" value="1"/>
</dbReference>
<evidence type="ECO:0000313" key="4">
    <source>
        <dbReference type="Proteomes" id="UP000626092"/>
    </source>
</evidence>
<name>A0A834H6P9_RHOSS</name>
<dbReference type="InterPro" id="IPR002885">
    <property type="entry name" value="PPR_rpt"/>
</dbReference>
<feature type="repeat" description="PPR" evidence="2">
    <location>
        <begin position="280"/>
        <end position="314"/>
    </location>
</feature>
<dbReference type="FunFam" id="1.25.40.10:FF:000525">
    <property type="entry name" value="Pentatricopeptide (PPR) repeat-containing protein-like"/>
    <property type="match status" value="1"/>
</dbReference>
<feature type="repeat" description="PPR" evidence="2">
    <location>
        <begin position="421"/>
        <end position="455"/>
    </location>
</feature>
<dbReference type="InterPro" id="IPR046848">
    <property type="entry name" value="E_motif"/>
</dbReference>
<keyword evidence="4" id="KW-1185">Reference proteome</keyword>
<dbReference type="Pfam" id="PF12854">
    <property type="entry name" value="PPR_1"/>
    <property type="match status" value="1"/>
</dbReference>
<dbReference type="InterPro" id="IPR046960">
    <property type="entry name" value="PPR_At4g14850-like_plant"/>
</dbReference>
<dbReference type="PANTHER" id="PTHR47926:SF386">
    <property type="entry name" value="PENTATRICOPEPTIDE REPEAT-CONTAINING PROTEIN"/>
    <property type="match status" value="1"/>
</dbReference>
<reference evidence="3" key="1">
    <citation type="submission" date="2019-11" db="EMBL/GenBank/DDBJ databases">
        <authorList>
            <person name="Liu Y."/>
            <person name="Hou J."/>
            <person name="Li T.-Q."/>
            <person name="Guan C.-H."/>
            <person name="Wu X."/>
            <person name="Wu H.-Z."/>
            <person name="Ling F."/>
            <person name="Zhang R."/>
            <person name="Shi X.-G."/>
            <person name="Ren J.-P."/>
            <person name="Chen E.-F."/>
            <person name="Sun J.-M."/>
        </authorList>
    </citation>
    <scope>NUCLEOTIDE SEQUENCE</scope>
    <source>
        <strain evidence="3">Adult_tree_wgs_1</strain>
        <tissue evidence="3">Leaves</tissue>
    </source>
</reference>
<gene>
    <name evidence="3" type="ORF">RHSIM_Rhsim05G0066900</name>
</gene>
<dbReference type="FunFam" id="1.25.40.10:FF:000755">
    <property type="entry name" value="Pentatricopeptide repeat-containing protein"/>
    <property type="match status" value="1"/>
</dbReference>
<evidence type="ECO:0000256" key="2">
    <source>
        <dbReference type="PROSITE-ProRule" id="PRU00708"/>
    </source>
</evidence>
<accession>A0A834H6P9</accession>
<evidence type="ECO:0008006" key="5">
    <source>
        <dbReference type="Google" id="ProtNLM"/>
    </source>
</evidence>
<dbReference type="NCBIfam" id="TIGR00756">
    <property type="entry name" value="PPR"/>
    <property type="match status" value="2"/>
</dbReference>
<sequence length="466" mass="52089">MSISHFLHQCSQTKNLDSLKKLHAHLLRTGLLFLSLGLHTQLIFTYSTCVPRTHLQTLTNFFTFINPTNPLSFNALISDLRRKGWPFLALQTFAFTHINGVDIDSYALCSSLTASSDIKAVEFGKQLHTRVIKSGWSSSVFVGSALIDFYAKLLLIDDAAELFDEMPFRNSVCANALLSGYAEAELWVEGLELIEKMPMLNLNYDNFTLSAALRACAGLYAIELGGQVHAKIIRMVPNVGGDVFLQSSLIEMYGKCGLVQKAKQVFSMVGFGPEEERKRDVILWTSMLGVYGRNGHFKEVVRLYKEMLTEGIKPDGVAFVTVVSACGHTGQVNLGIEYFESMVSDFGLDPTPEHYSCLIDLLCRAGELEKAWKVVNEMPYRANGRCTVSMWGSLLSACYEYGNVDLAKLAAQRALELDCQNEGIYVLLSNMYAKYGMWNEIEQLREEMKERGLEKDVGCSRIEVTS</sequence>
<dbReference type="AlphaFoldDB" id="A0A834H6P9"/>
<feature type="repeat" description="PPR" evidence="2">
    <location>
        <begin position="351"/>
        <end position="381"/>
    </location>
</feature>
<dbReference type="GO" id="GO:0009451">
    <property type="term" value="P:RNA modification"/>
    <property type="evidence" value="ECO:0007669"/>
    <property type="project" value="InterPro"/>
</dbReference>
<dbReference type="Pfam" id="PF20431">
    <property type="entry name" value="E_motif"/>
    <property type="match status" value="1"/>
</dbReference>
<dbReference type="Proteomes" id="UP000626092">
    <property type="component" value="Unassembled WGS sequence"/>
</dbReference>
<dbReference type="InterPro" id="IPR011990">
    <property type="entry name" value="TPR-like_helical_dom_sf"/>
</dbReference>
<dbReference type="PROSITE" id="PS51375">
    <property type="entry name" value="PPR"/>
    <property type="match status" value="3"/>
</dbReference>
<dbReference type="EMBL" id="WJXA01000005">
    <property type="protein sequence ID" value="KAF7142448.1"/>
    <property type="molecule type" value="Genomic_DNA"/>
</dbReference>
<dbReference type="Pfam" id="PF01535">
    <property type="entry name" value="PPR"/>
    <property type="match status" value="3"/>
</dbReference>
<keyword evidence="1" id="KW-0677">Repeat</keyword>
<comment type="caution">
    <text evidence="3">The sequence shown here is derived from an EMBL/GenBank/DDBJ whole genome shotgun (WGS) entry which is preliminary data.</text>
</comment>
<evidence type="ECO:0000256" key="1">
    <source>
        <dbReference type="ARBA" id="ARBA00022737"/>
    </source>
</evidence>
<dbReference type="Pfam" id="PF13041">
    <property type="entry name" value="PPR_2"/>
    <property type="match status" value="1"/>
</dbReference>
<protein>
    <recommendedName>
        <fullName evidence="5">Pentatricopeptide repeat-containing protein</fullName>
    </recommendedName>
</protein>
<proteinExistence type="predicted"/>
<dbReference type="Gene3D" id="1.25.40.10">
    <property type="entry name" value="Tetratricopeptide repeat domain"/>
    <property type="match status" value="2"/>
</dbReference>
<organism evidence="3 4">
    <name type="scientific">Rhododendron simsii</name>
    <name type="common">Sims's rhododendron</name>
    <dbReference type="NCBI Taxonomy" id="118357"/>
    <lineage>
        <taxon>Eukaryota</taxon>
        <taxon>Viridiplantae</taxon>
        <taxon>Streptophyta</taxon>
        <taxon>Embryophyta</taxon>
        <taxon>Tracheophyta</taxon>
        <taxon>Spermatophyta</taxon>
        <taxon>Magnoliopsida</taxon>
        <taxon>eudicotyledons</taxon>
        <taxon>Gunneridae</taxon>
        <taxon>Pentapetalae</taxon>
        <taxon>asterids</taxon>
        <taxon>Ericales</taxon>
        <taxon>Ericaceae</taxon>
        <taxon>Ericoideae</taxon>
        <taxon>Rhodoreae</taxon>
        <taxon>Rhododendron</taxon>
    </lineage>
</organism>
<dbReference type="GO" id="GO:0003723">
    <property type="term" value="F:RNA binding"/>
    <property type="evidence" value="ECO:0007669"/>
    <property type="project" value="InterPro"/>
</dbReference>